<organism evidence="4 5">
    <name type="scientific">Enterococcus hulanensis</name>
    <dbReference type="NCBI Taxonomy" id="2559929"/>
    <lineage>
        <taxon>Bacteria</taxon>
        <taxon>Bacillati</taxon>
        <taxon>Bacillota</taxon>
        <taxon>Bacilli</taxon>
        <taxon>Lactobacillales</taxon>
        <taxon>Enterococcaceae</taxon>
        <taxon>Enterococcus</taxon>
    </lineage>
</organism>
<name>A0ABU3F500_9ENTE</name>
<proteinExistence type="predicted"/>
<protein>
    <submittedName>
        <fullName evidence="4">TetR/AcrR family transcriptional regulator</fullName>
    </submittedName>
</protein>
<comment type="caution">
    <text evidence="4">The sequence shown here is derived from an EMBL/GenBank/DDBJ whole genome shotgun (WGS) entry which is preliminary data.</text>
</comment>
<evidence type="ECO:0000313" key="4">
    <source>
        <dbReference type="EMBL" id="MDT2602217.1"/>
    </source>
</evidence>
<keyword evidence="1 2" id="KW-0238">DNA-binding</keyword>
<dbReference type="Proteomes" id="UP001252875">
    <property type="component" value="Unassembled WGS sequence"/>
</dbReference>
<evidence type="ECO:0000259" key="3">
    <source>
        <dbReference type="PROSITE" id="PS50977"/>
    </source>
</evidence>
<dbReference type="InterPro" id="IPR050624">
    <property type="entry name" value="HTH-type_Tx_Regulator"/>
</dbReference>
<dbReference type="PANTHER" id="PTHR43479">
    <property type="entry name" value="ACREF/ENVCD OPERON REPRESSOR-RELATED"/>
    <property type="match status" value="1"/>
</dbReference>
<dbReference type="EMBL" id="JARPYI010000017">
    <property type="protein sequence ID" value="MDT2602217.1"/>
    <property type="molecule type" value="Genomic_DNA"/>
</dbReference>
<keyword evidence="5" id="KW-1185">Reference proteome</keyword>
<evidence type="ECO:0000313" key="5">
    <source>
        <dbReference type="Proteomes" id="UP001252875"/>
    </source>
</evidence>
<reference evidence="4 5" key="1">
    <citation type="submission" date="2023-03" db="EMBL/GenBank/DDBJ databases">
        <authorList>
            <person name="Shen W."/>
            <person name="Cai J."/>
        </authorList>
    </citation>
    <scope>NUCLEOTIDE SEQUENCE [LARGE SCALE GENOMIC DNA]</scope>
    <source>
        <strain evidence="4 5">D6-4</strain>
    </source>
</reference>
<accession>A0ABU3F500</accession>
<dbReference type="SUPFAM" id="SSF46689">
    <property type="entry name" value="Homeodomain-like"/>
    <property type="match status" value="1"/>
</dbReference>
<dbReference type="InterPro" id="IPR001647">
    <property type="entry name" value="HTH_TetR"/>
</dbReference>
<feature type="domain" description="HTH tetR-type" evidence="3">
    <location>
        <begin position="2"/>
        <end position="62"/>
    </location>
</feature>
<dbReference type="PANTHER" id="PTHR43479:SF11">
    <property type="entry name" value="ACREF_ENVCD OPERON REPRESSOR-RELATED"/>
    <property type="match status" value="1"/>
</dbReference>
<dbReference type="PROSITE" id="PS50977">
    <property type="entry name" value="HTH_TETR_2"/>
    <property type="match status" value="1"/>
</dbReference>
<dbReference type="PRINTS" id="PR00455">
    <property type="entry name" value="HTHTETR"/>
</dbReference>
<dbReference type="InterPro" id="IPR009057">
    <property type="entry name" value="Homeodomain-like_sf"/>
</dbReference>
<dbReference type="Pfam" id="PF00440">
    <property type="entry name" value="TetR_N"/>
    <property type="match status" value="1"/>
</dbReference>
<evidence type="ECO:0000256" key="1">
    <source>
        <dbReference type="ARBA" id="ARBA00023125"/>
    </source>
</evidence>
<evidence type="ECO:0000256" key="2">
    <source>
        <dbReference type="PROSITE-ProRule" id="PRU00335"/>
    </source>
</evidence>
<dbReference type="Gene3D" id="1.10.357.10">
    <property type="entry name" value="Tetracycline Repressor, domain 2"/>
    <property type="match status" value="1"/>
</dbReference>
<gene>
    <name evidence="4" type="ORF">P7D85_20865</name>
</gene>
<dbReference type="RefSeq" id="WP_206919070.1">
    <property type="nucleotide sequence ID" value="NZ_JAFLVV010000023.1"/>
</dbReference>
<sequence length="190" mass="22111">MKNTRTNIMAATKSLIVEKGYRDMTTKDIARKAQVNEATVFRQFGTKKELLLTTLKEADWTPTVSKDIFDRFQWELAKDLSMIMEEYFEQVTPEIVRFSIGLRAQEIYQETLPYIQKIPTSFIQVIQDYLIKMEEKKVIEISDPKETAELIFSSMIGFAFLNAYASHEQYQKDKEVFVSHAVARFVNGLN</sequence>
<feature type="DNA-binding region" description="H-T-H motif" evidence="2">
    <location>
        <begin position="25"/>
        <end position="44"/>
    </location>
</feature>